<sequence length="376" mass="44351">MKYFFLFTIILLTNCTQKKKIEPQKKFAVDYALQTFSEFHKENDTIIKTFEKCINSSKLNEYSQYWRESDTLIFKYAYDDLWFAIADYYPTYIPTIMSIQEKEKNKYLVKIAVMGSPEGFNSLNSIYNFYACREKDGSFKFANVITENLKQWNTKTIENIKYIYPSDEELNQIEIKKQIEFENKLISKFDFNKIKYTYISCNSVYDYMKLRGFDYEDSMFLNNQKGGEAFSSHRLIFSGNNSEYYPHELVHLYNHKYFKNINSTINEGLATYLGGSKELDYLEHIGILKDYLAITKIDLFEHLFDDEKKYTIIGKVSSIRYSAGALLCALADKKNVLHQLLNSGKSNEELISTIENIFDINRKDFNSFINEKLIDY</sequence>
<dbReference type="Proteomes" id="UP001497514">
    <property type="component" value="Chromosome"/>
</dbReference>
<name>A0ABM9NXB6_9FLAO</name>
<protein>
    <recommendedName>
        <fullName evidence="3">Lipoprotein</fullName>
    </recommendedName>
</protein>
<evidence type="ECO:0000313" key="2">
    <source>
        <dbReference type="Proteomes" id="UP001497514"/>
    </source>
</evidence>
<dbReference type="RefSeq" id="WP_101903687.1">
    <property type="nucleotide sequence ID" value="NZ_OZ038524.1"/>
</dbReference>
<proteinExistence type="predicted"/>
<reference evidence="1 2" key="1">
    <citation type="submission" date="2024-05" db="EMBL/GenBank/DDBJ databases">
        <authorList>
            <person name="Duchaud E."/>
        </authorList>
    </citation>
    <scope>NUCLEOTIDE SEQUENCE [LARGE SCALE GENOMIC DNA]</scope>
    <source>
        <strain evidence="1">Ena-SAMPLE-TAB-13-05-2024-13:56:06:370-140309</strain>
    </source>
</reference>
<evidence type="ECO:0008006" key="3">
    <source>
        <dbReference type="Google" id="ProtNLM"/>
    </source>
</evidence>
<evidence type="ECO:0000313" key="1">
    <source>
        <dbReference type="EMBL" id="CAL2082805.1"/>
    </source>
</evidence>
<gene>
    <name evidence="1" type="ORF">TD3509T_1421</name>
</gene>
<keyword evidence="2" id="KW-1185">Reference proteome</keyword>
<organism evidence="1 2">
    <name type="scientific">Tenacibaculum dicentrarchi</name>
    <dbReference type="NCBI Taxonomy" id="669041"/>
    <lineage>
        <taxon>Bacteria</taxon>
        <taxon>Pseudomonadati</taxon>
        <taxon>Bacteroidota</taxon>
        <taxon>Flavobacteriia</taxon>
        <taxon>Flavobacteriales</taxon>
        <taxon>Flavobacteriaceae</taxon>
        <taxon>Tenacibaculum</taxon>
    </lineage>
</organism>
<accession>A0ABM9NXB6</accession>
<dbReference type="EMBL" id="OZ038524">
    <property type="protein sequence ID" value="CAL2082805.1"/>
    <property type="molecule type" value="Genomic_DNA"/>
</dbReference>